<gene>
    <name evidence="4" type="ORF">QV13_24600</name>
</gene>
<dbReference type="CDD" id="cd02440">
    <property type="entry name" value="AdoMet_MTases"/>
    <property type="match status" value="1"/>
</dbReference>
<dbReference type="InterPro" id="IPR029063">
    <property type="entry name" value="SAM-dependent_MTases_sf"/>
</dbReference>
<evidence type="ECO:0000256" key="1">
    <source>
        <dbReference type="ARBA" id="ARBA00022603"/>
    </source>
</evidence>
<accession>A0A1C2DDE5</accession>
<name>A0A1C2DDE5_9HYPH</name>
<dbReference type="GO" id="GO:0032259">
    <property type="term" value="P:methylation"/>
    <property type="evidence" value="ECO:0007669"/>
    <property type="project" value="UniProtKB-KW"/>
</dbReference>
<dbReference type="RefSeq" id="WP_024924180.1">
    <property type="nucleotide sequence ID" value="NZ_MDEO01000036.1"/>
</dbReference>
<dbReference type="EMBL" id="MDEO01000036">
    <property type="protein sequence ID" value="OCX12772.1"/>
    <property type="molecule type" value="Genomic_DNA"/>
</dbReference>
<dbReference type="Gene3D" id="3.40.50.150">
    <property type="entry name" value="Vaccinia Virus protein VP39"/>
    <property type="match status" value="1"/>
</dbReference>
<dbReference type="SUPFAM" id="SSF53335">
    <property type="entry name" value="S-adenosyl-L-methionine-dependent methyltransferases"/>
    <property type="match status" value="1"/>
</dbReference>
<dbReference type="Pfam" id="PF13649">
    <property type="entry name" value="Methyltransf_25"/>
    <property type="match status" value="1"/>
</dbReference>
<keyword evidence="1 4" id="KW-0489">Methyltransferase</keyword>
<evidence type="ECO:0000313" key="4">
    <source>
        <dbReference type="EMBL" id="OCX12772.1"/>
    </source>
</evidence>
<dbReference type="InterPro" id="IPR041698">
    <property type="entry name" value="Methyltransf_25"/>
</dbReference>
<dbReference type="PANTHER" id="PTHR43861:SF1">
    <property type="entry name" value="TRANS-ACONITATE 2-METHYLTRANSFERASE"/>
    <property type="match status" value="1"/>
</dbReference>
<dbReference type="STRING" id="1566387.QV13_24600"/>
<keyword evidence="2 4" id="KW-0808">Transferase</keyword>
<organism evidence="4 5">
    <name type="scientific">Mesorhizobium hungaricum</name>
    <dbReference type="NCBI Taxonomy" id="1566387"/>
    <lineage>
        <taxon>Bacteria</taxon>
        <taxon>Pseudomonadati</taxon>
        <taxon>Pseudomonadota</taxon>
        <taxon>Alphaproteobacteria</taxon>
        <taxon>Hyphomicrobiales</taxon>
        <taxon>Phyllobacteriaceae</taxon>
        <taxon>Mesorhizobium</taxon>
    </lineage>
</organism>
<dbReference type="OrthoDB" id="9777638at2"/>
<dbReference type="GO" id="GO:0008168">
    <property type="term" value="F:methyltransferase activity"/>
    <property type="evidence" value="ECO:0007669"/>
    <property type="project" value="UniProtKB-KW"/>
</dbReference>
<sequence length="281" mass="29610">MSESKQSNAQQADLWNDASGKAWVELQPVLDQVLEPFERLLADIADPGVGDTVLDVGCGAGATTMAMARRIGVSGHCTGLDISQPLVALATARAKAQGLANASFVRGDAQIYALDAARFDAVISRFGVMFFDDPIAAFANVRKATRSGGKLAFVAWRSPADNDFMTAAARAAMPLLPPRPAFDPDAPGQFAFADAGRVESILRASGWSAIGIERVDMACQMAEGDLLTYVTRMGPVGAALREVDEATAARVKAVLIPAFAPYLKDGTARFTAASWLVTAQS</sequence>
<dbReference type="Proteomes" id="UP000094412">
    <property type="component" value="Unassembled WGS sequence"/>
</dbReference>
<protein>
    <submittedName>
        <fullName evidence="4">SAM-dependent methyltransferase</fullName>
    </submittedName>
</protein>
<feature type="domain" description="Methyltransferase" evidence="3">
    <location>
        <begin position="53"/>
        <end position="149"/>
    </location>
</feature>
<comment type="caution">
    <text evidence="4">The sequence shown here is derived from an EMBL/GenBank/DDBJ whole genome shotgun (WGS) entry which is preliminary data.</text>
</comment>
<evidence type="ECO:0000313" key="5">
    <source>
        <dbReference type="Proteomes" id="UP000094412"/>
    </source>
</evidence>
<evidence type="ECO:0000259" key="3">
    <source>
        <dbReference type="Pfam" id="PF13649"/>
    </source>
</evidence>
<evidence type="ECO:0000256" key="2">
    <source>
        <dbReference type="ARBA" id="ARBA00022679"/>
    </source>
</evidence>
<keyword evidence="5" id="KW-1185">Reference proteome</keyword>
<dbReference type="PANTHER" id="PTHR43861">
    <property type="entry name" value="TRANS-ACONITATE 2-METHYLTRANSFERASE-RELATED"/>
    <property type="match status" value="1"/>
</dbReference>
<proteinExistence type="predicted"/>
<dbReference type="AlphaFoldDB" id="A0A1C2DDE5"/>
<reference evidence="4 5" key="1">
    <citation type="submission" date="2016-08" db="EMBL/GenBank/DDBJ databases">
        <title>Whole genome sequence of Mesorhizobium sp. strain UASWS1009 isolated from industrial sewage.</title>
        <authorList>
            <person name="Crovadore J."/>
            <person name="Calmin G."/>
            <person name="Chablais R."/>
            <person name="Cochard B."/>
            <person name="Lefort F."/>
        </authorList>
    </citation>
    <scope>NUCLEOTIDE SEQUENCE [LARGE SCALE GENOMIC DNA]</scope>
    <source>
        <strain evidence="4 5">UASWS1009</strain>
    </source>
</reference>